<evidence type="ECO:0000313" key="3">
    <source>
        <dbReference type="Proteomes" id="UP000670092"/>
    </source>
</evidence>
<dbReference type="EMBL" id="JAEVHI010000002">
    <property type="protein sequence ID" value="KAG5300224.1"/>
    <property type="molecule type" value="Genomic_DNA"/>
</dbReference>
<reference evidence="2 3" key="1">
    <citation type="submission" date="2021-01" db="EMBL/GenBank/DDBJ databases">
        <title>Chromosome-level genome assembly of a human fungal pathogen reveals clustering of transcriptionally co-regulated genes.</title>
        <authorList>
            <person name="Voorhies M."/>
            <person name="Cohen S."/>
            <person name="Shea T.P."/>
            <person name="Petrus S."/>
            <person name="Munoz J.F."/>
            <person name="Poplawski S."/>
            <person name="Goldman W.E."/>
            <person name="Michael T."/>
            <person name="Cuomo C.A."/>
            <person name="Sil A."/>
            <person name="Beyhan S."/>
        </authorList>
    </citation>
    <scope>NUCLEOTIDE SEQUENCE [LARGE SCALE GENOMIC DNA]</scope>
    <source>
        <strain evidence="2 3">G184AR</strain>
    </source>
</reference>
<dbReference type="AlphaFoldDB" id="A0A8H7Z319"/>
<evidence type="ECO:0000256" key="1">
    <source>
        <dbReference type="SAM" id="SignalP"/>
    </source>
</evidence>
<name>A0A8H7Z319_AJECA</name>
<evidence type="ECO:0000313" key="2">
    <source>
        <dbReference type="EMBL" id="KAG5300224.1"/>
    </source>
</evidence>
<proteinExistence type="predicted"/>
<feature type="signal peptide" evidence="1">
    <location>
        <begin position="1"/>
        <end position="21"/>
    </location>
</feature>
<gene>
    <name evidence="2" type="ORF">I7I52_10782</name>
</gene>
<dbReference type="VEuPathDB" id="FungiDB:I7I52_10782"/>
<organism evidence="2 3">
    <name type="scientific">Ajellomyces capsulatus</name>
    <name type="common">Darling's disease fungus</name>
    <name type="synonym">Histoplasma capsulatum</name>
    <dbReference type="NCBI Taxonomy" id="5037"/>
    <lineage>
        <taxon>Eukaryota</taxon>
        <taxon>Fungi</taxon>
        <taxon>Dikarya</taxon>
        <taxon>Ascomycota</taxon>
        <taxon>Pezizomycotina</taxon>
        <taxon>Eurotiomycetes</taxon>
        <taxon>Eurotiomycetidae</taxon>
        <taxon>Onygenales</taxon>
        <taxon>Ajellomycetaceae</taxon>
        <taxon>Histoplasma</taxon>
    </lineage>
</organism>
<keyword evidence="1" id="KW-0732">Signal</keyword>
<dbReference type="Proteomes" id="UP000670092">
    <property type="component" value="Unassembled WGS sequence"/>
</dbReference>
<comment type="caution">
    <text evidence="2">The sequence shown here is derived from an EMBL/GenBank/DDBJ whole genome shotgun (WGS) entry which is preliminary data.</text>
</comment>
<accession>A0A8H7Z319</accession>
<feature type="chain" id="PRO_5034949237" evidence="1">
    <location>
        <begin position="22"/>
        <end position="59"/>
    </location>
</feature>
<protein>
    <submittedName>
        <fullName evidence="2">Uncharacterized protein</fullName>
    </submittedName>
</protein>
<sequence length="59" mass="6834">MLLSLLLSDSIFLSLSQPIQSGHILSEWWHFYKQSILVGQSSALIYTQEPQMCPRPYNH</sequence>